<evidence type="ECO:0000256" key="9">
    <source>
        <dbReference type="ARBA" id="ARBA00022722"/>
    </source>
</evidence>
<evidence type="ECO:0000256" key="12">
    <source>
        <dbReference type="ARBA" id="ARBA00022801"/>
    </source>
</evidence>
<keyword evidence="13 15" id="KW-0460">Magnesium</keyword>
<dbReference type="GO" id="GO:0010468">
    <property type="term" value="P:regulation of gene expression"/>
    <property type="evidence" value="ECO:0007669"/>
    <property type="project" value="TreeGrafter"/>
</dbReference>
<dbReference type="GO" id="GO:0008033">
    <property type="term" value="P:tRNA processing"/>
    <property type="evidence" value="ECO:0007669"/>
    <property type="project" value="UniProtKB-KW"/>
</dbReference>
<feature type="active site" evidence="15">
    <location>
        <position position="123"/>
    </location>
</feature>
<dbReference type="GO" id="GO:0042802">
    <property type="term" value="F:identical protein binding"/>
    <property type="evidence" value="ECO:0007669"/>
    <property type="project" value="UniProtKB-ARBA"/>
</dbReference>
<dbReference type="Gene3D" id="3.30.160.20">
    <property type="match status" value="1"/>
</dbReference>
<comment type="cofactor">
    <cofactor evidence="15">
        <name>Mg(2+)</name>
        <dbReference type="ChEBI" id="CHEBI:18420"/>
    </cofactor>
</comment>
<comment type="subunit">
    <text evidence="4 15">Homodimer.</text>
</comment>
<dbReference type="SMART" id="SM00535">
    <property type="entry name" value="RIBOc"/>
    <property type="match status" value="1"/>
</dbReference>
<dbReference type="EC" id="3.1.26.3" evidence="15"/>
<dbReference type="NCBIfam" id="TIGR02191">
    <property type="entry name" value="RNaseIII"/>
    <property type="match status" value="1"/>
</dbReference>
<dbReference type="AlphaFoldDB" id="A0A6M0GXU9"/>
<evidence type="ECO:0000313" key="18">
    <source>
        <dbReference type="EMBL" id="NEU03310.1"/>
    </source>
</evidence>
<feature type="domain" description="DRBM" evidence="16">
    <location>
        <begin position="161"/>
        <end position="230"/>
    </location>
</feature>
<evidence type="ECO:0000256" key="15">
    <source>
        <dbReference type="HAMAP-Rule" id="MF_00104"/>
    </source>
</evidence>
<feature type="binding site" evidence="15">
    <location>
        <position position="120"/>
    </location>
    <ligand>
        <name>Mg(2+)</name>
        <dbReference type="ChEBI" id="CHEBI:18420"/>
    </ligand>
</feature>
<dbReference type="SUPFAM" id="SSF69065">
    <property type="entry name" value="RNase III domain-like"/>
    <property type="match status" value="1"/>
</dbReference>
<dbReference type="GO" id="GO:0006364">
    <property type="term" value="P:rRNA processing"/>
    <property type="evidence" value="ECO:0007669"/>
    <property type="project" value="UniProtKB-UniRule"/>
</dbReference>
<evidence type="ECO:0000256" key="11">
    <source>
        <dbReference type="ARBA" id="ARBA00022759"/>
    </source>
</evidence>
<comment type="caution">
    <text evidence="18">The sequence shown here is derived from an EMBL/GenBank/DDBJ whole genome shotgun (WGS) entry which is preliminary data.</text>
</comment>
<feature type="domain" description="RNase III" evidence="17">
    <location>
        <begin position="7"/>
        <end position="134"/>
    </location>
</feature>
<organism evidence="18 19">
    <name type="scientific">Clostridium senegalense</name>
    <dbReference type="NCBI Taxonomy" id="1465809"/>
    <lineage>
        <taxon>Bacteria</taxon>
        <taxon>Bacillati</taxon>
        <taxon>Bacillota</taxon>
        <taxon>Clostridia</taxon>
        <taxon>Eubacteriales</taxon>
        <taxon>Clostridiaceae</taxon>
        <taxon>Clostridium</taxon>
    </lineage>
</organism>
<dbReference type="Pfam" id="PF00035">
    <property type="entry name" value="dsrm"/>
    <property type="match status" value="1"/>
</dbReference>
<keyword evidence="10 15" id="KW-0479">Metal-binding</keyword>
<evidence type="ECO:0000259" key="16">
    <source>
        <dbReference type="PROSITE" id="PS50137"/>
    </source>
</evidence>
<keyword evidence="8 15" id="KW-0819">tRNA processing</keyword>
<protein>
    <recommendedName>
        <fullName evidence="15">Ribonuclease 3</fullName>
        <ecNumber evidence="15">3.1.26.3</ecNumber>
    </recommendedName>
    <alternativeName>
        <fullName evidence="15">Ribonuclease III</fullName>
        <shortName evidence="15">RNase III</shortName>
    </alternativeName>
</protein>
<evidence type="ECO:0000256" key="7">
    <source>
        <dbReference type="ARBA" id="ARBA00022664"/>
    </source>
</evidence>
<dbReference type="InterPro" id="IPR036389">
    <property type="entry name" value="RNase_III_sf"/>
</dbReference>
<evidence type="ECO:0000256" key="5">
    <source>
        <dbReference type="ARBA" id="ARBA00022490"/>
    </source>
</evidence>
<dbReference type="GO" id="GO:0004525">
    <property type="term" value="F:ribonuclease III activity"/>
    <property type="evidence" value="ECO:0007669"/>
    <property type="project" value="UniProtKB-UniRule"/>
</dbReference>
<keyword evidence="14 15" id="KW-0694">RNA-binding</keyword>
<dbReference type="GO" id="GO:0005737">
    <property type="term" value="C:cytoplasm"/>
    <property type="evidence" value="ECO:0007669"/>
    <property type="project" value="UniProtKB-SubCell"/>
</dbReference>
<dbReference type="GO" id="GO:0019843">
    <property type="term" value="F:rRNA binding"/>
    <property type="evidence" value="ECO:0007669"/>
    <property type="project" value="UniProtKB-KW"/>
</dbReference>
<name>A0A6M0GXU9_9CLOT</name>
<dbReference type="Proteomes" id="UP000481872">
    <property type="component" value="Unassembled WGS sequence"/>
</dbReference>
<comment type="similarity">
    <text evidence="3">Belongs to the ribonuclease III family.</text>
</comment>
<keyword evidence="11 15" id="KW-0255">Endonuclease</keyword>
<dbReference type="PANTHER" id="PTHR11207:SF0">
    <property type="entry name" value="RIBONUCLEASE 3"/>
    <property type="match status" value="1"/>
</dbReference>
<dbReference type="FunFam" id="3.30.160.20:FF:000003">
    <property type="entry name" value="Ribonuclease 3"/>
    <property type="match status" value="1"/>
</dbReference>
<evidence type="ECO:0000256" key="1">
    <source>
        <dbReference type="ARBA" id="ARBA00000109"/>
    </source>
</evidence>
<evidence type="ECO:0000256" key="13">
    <source>
        <dbReference type="ARBA" id="ARBA00022842"/>
    </source>
</evidence>
<keyword evidence="12 15" id="KW-0378">Hydrolase</keyword>
<proteinExistence type="inferred from homology"/>
<gene>
    <name evidence="15" type="primary">rnc</name>
    <name evidence="18" type="ORF">G3M99_00290</name>
</gene>
<keyword evidence="5 15" id="KW-0963">Cytoplasm</keyword>
<dbReference type="FunFam" id="1.10.1520.10:FF:000001">
    <property type="entry name" value="Ribonuclease 3"/>
    <property type="match status" value="1"/>
</dbReference>
<keyword evidence="19" id="KW-1185">Reference proteome</keyword>
<evidence type="ECO:0000313" key="19">
    <source>
        <dbReference type="Proteomes" id="UP000481872"/>
    </source>
</evidence>
<dbReference type="Pfam" id="PF14622">
    <property type="entry name" value="Ribonucleas_3_3"/>
    <property type="match status" value="1"/>
</dbReference>
<reference evidence="18 19" key="1">
    <citation type="submission" date="2020-02" db="EMBL/GenBank/DDBJ databases">
        <title>Genome assembly of a novel Clostridium senegalense strain.</title>
        <authorList>
            <person name="Gupta T.B."/>
            <person name="Jauregui R."/>
            <person name="Maclean P."/>
            <person name="Nawarathana A."/>
            <person name="Brightwell G."/>
        </authorList>
    </citation>
    <scope>NUCLEOTIDE SEQUENCE [LARGE SCALE GENOMIC DNA]</scope>
    <source>
        <strain evidence="18 19">AGRFS4</strain>
    </source>
</reference>
<keyword evidence="9 15" id="KW-0540">Nuclease</keyword>
<comment type="catalytic activity">
    <reaction evidence="1 15">
        <text>Endonucleolytic cleavage to 5'-phosphomonoester.</text>
        <dbReference type="EC" id="3.1.26.3"/>
    </reaction>
</comment>
<accession>A0A6M0GXU9</accession>
<dbReference type="GO" id="GO:0003725">
    <property type="term" value="F:double-stranded RNA binding"/>
    <property type="evidence" value="ECO:0007669"/>
    <property type="project" value="TreeGrafter"/>
</dbReference>
<feature type="binding site" evidence="15">
    <location>
        <position position="47"/>
    </location>
    <ligand>
        <name>Mg(2+)</name>
        <dbReference type="ChEBI" id="CHEBI:18420"/>
    </ligand>
</feature>
<dbReference type="InterPro" id="IPR011907">
    <property type="entry name" value="RNase_III"/>
</dbReference>
<dbReference type="SMART" id="SM00358">
    <property type="entry name" value="DSRM"/>
    <property type="match status" value="1"/>
</dbReference>
<keyword evidence="6 15" id="KW-0698">rRNA processing</keyword>
<dbReference type="HAMAP" id="MF_00104">
    <property type="entry name" value="RNase_III"/>
    <property type="match status" value="1"/>
</dbReference>
<evidence type="ECO:0000256" key="4">
    <source>
        <dbReference type="ARBA" id="ARBA00011738"/>
    </source>
</evidence>
<keyword evidence="7 15" id="KW-0507">mRNA processing</keyword>
<feature type="active site" evidence="15">
    <location>
        <position position="51"/>
    </location>
</feature>
<dbReference type="GO" id="GO:0046872">
    <property type="term" value="F:metal ion binding"/>
    <property type="evidence" value="ECO:0007669"/>
    <property type="project" value="UniProtKB-KW"/>
</dbReference>
<evidence type="ECO:0000256" key="10">
    <source>
        <dbReference type="ARBA" id="ARBA00022723"/>
    </source>
</evidence>
<dbReference type="EMBL" id="JAAGPU010000001">
    <property type="protein sequence ID" value="NEU03310.1"/>
    <property type="molecule type" value="Genomic_DNA"/>
</dbReference>
<dbReference type="RefSeq" id="WP_061995055.1">
    <property type="nucleotide sequence ID" value="NZ_JAAGPU010000001.1"/>
</dbReference>
<dbReference type="InterPro" id="IPR000999">
    <property type="entry name" value="RNase_III_dom"/>
</dbReference>
<evidence type="ECO:0000256" key="2">
    <source>
        <dbReference type="ARBA" id="ARBA00004496"/>
    </source>
</evidence>
<sequence>MKIRNTTIELKEKLNVDIKDIKLLQTAITHSSYANQKKGVEYNETLEFLGDSVLQLVISQYLYNSCRKKGEGYLTRVRSLIVCENSLYEIAKKWDLGSYLTMSRGEELTGGRTRVSILSDAVEAIIAAIYLDQGLEIAEKFILGNFETVIEKALRNEIIIDYKTKLQETLQKNGEVSIVYNLVKFEGPPHRRQFFVEVLVNGVSKGNGIGYSKKEAEQNAAKEVVLVKEKNNG</sequence>
<dbReference type="SUPFAM" id="SSF54768">
    <property type="entry name" value="dsRNA-binding domain-like"/>
    <property type="match status" value="1"/>
</dbReference>
<feature type="binding site" evidence="15">
    <location>
        <position position="123"/>
    </location>
    <ligand>
        <name>Mg(2+)</name>
        <dbReference type="ChEBI" id="CHEBI:18420"/>
    </ligand>
</feature>
<dbReference type="PANTHER" id="PTHR11207">
    <property type="entry name" value="RIBONUCLEASE III"/>
    <property type="match status" value="1"/>
</dbReference>
<evidence type="ECO:0000259" key="17">
    <source>
        <dbReference type="PROSITE" id="PS50142"/>
    </source>
</evidence>
<evidence type="ECO:0000256" key="14">
    <source>
        <dbReference type="ARBA" id="ARBA00022884"/>
    </source>
</evidence>
<dbReference type="PROSITE" id="PS50142">
    <property type="entry name" value="RNASE_3_2"/>
    <property type="match status" value="1"/>
</dbReference>
<dbReference type="GO" id="GO:0006397">
    <property type="term" value="P:mRNA processing"/>
    <property type="evidence" value="ECO:0007669"/>
    <property type="project" value="UniProtKB-UniRule"/>
</dbReference>
<keyword evidence="15" id="KW-0699">rRNA-binding</keyword>
<evidence type="ECO:0000256" key="6">
    <source>
        <dbReference type="ARBA" id="ARBA00022552"/>
    </source>
</evidence>
<dbReference type="Gene3D" id="1.10.1520.10">
    <property type="entry name" value="Ribonuclease III domain"/>
    <property type="match status" value="1"/>
</dbReference>
<dbReference type="CDD" id="cd00593">
    <property type="entry name" value="RIBOc"/>
    <property type="match status" value="1"/>
</dbReference>
<comment type="subcellular location">
    <subcellularLocation>
        <location evidence="2 15">Cytoplasm</location>
    </subcellularLocation>
</comment>
<evidence type="ECO:0000256" key="8">
    <source>
        <dbReference type="ARBA" id="ARBA00022694"/>
    </source>
</evidence>
<dbReference type="CDD" id="cd10845">
    <property type="entry name" value="DSRM_RNAse_III_family"/>
    <property type="match status" value="1"/>
</dbReference>
<dbReference type="PROSITE" id="PS00517">
    <property type="entry name" value="RNASE_3_1"/>
    <property type="match status" value="1"/>
</dbReference>
<evidence type="ECO:0000256" key="3">
    <source>
        <dbReference type="ARBA" id="ARBA00010183"/>
    </source>
</evidence>
<comment type="function">
    <text evidence="15">Digests double-stranded RNA. Involved in the processing of primary rRNA transcript to yield the immediate precursors to the large and small rRNAs (23S and 16S). Processes some mRNAs, and tRNAs when they are encoded in the rRNA operon. Processes pre-crRNA and tracrRNA of type II CRISPR loci if present in the organism.</text>
</comment>
<dbReference type="InterPro" id="IPR014720">
    <property type="entry name" value="dsRBD_dom"/>
</dbReference>
<dbReference type="PROSITE" id="PS50137">
    <property type="entry name" value="DS_RBD"/>
    <property type="match status" value="1"/>
</dbReference>